<proteinExistence type="inferred from homology"/>
<keyword evidence="5" id="KW-0920">Virion tegument</keyword>
<reference evidence="13 14" key="1">
    <citation type="journal article" date="2001" name="Virology">
        <title>The DNA sequence of the simian varicella virus genome.</title>
        <authorList>
            <person name="Gray W.L."/>
            <person name="Starnes H.B."/>
            <person name="White M.W."/>
            <person name="Mahalingam R."/>
        </authorList>
    </citation>
    <scope>NUCLEOTIDE SEQUENCE [LARGE SCALE GENOMIC DNA]</scope>
</reference>
<dbReference type="GeneID" id="920516"/>
<evidence type="ECO:0000256" key="5">
    <source>
        <dbReference type="ARBA" id="ARBA00022580"/>
    </source>
</evidence>
<dbReference type="RefSeq" id="NP_077427.1">
    <property type="nucleotide sequence ID" value="NC_002686.2"/>
</dbReference>
<evidence type="ECO:0000256" key="6">
    <source>
        <dbReference type="ARBA" id="ARBA00022844"/>
    </source>
</evidence>
<keyword evidence="9" id="KW-0472">Membrane</keyword>
<dbReference type="GO" id="GO:0033644">
    <property type="term" value="C:host cell membrane"/>
    <property type="evidence" value="ECO:0007669"/>
    <property type="project" value="UniProtKB-SubCell"/>
</dbReference>
<keyword evidence="6" id="KW-0946">Virion</keyword>
<dbReference type="GO" id="GO:0006355">
    <property type="term" value="P:regulation of DNA-templated transcription"/>
    <property type="evidence" value="ECO:0007669"/>
    <property type="project" value="InterPro"/>
</dbReference>
<dbReference type="GO" id="GO:0019033">
    <property type="term" value="C:viral tegument"/>
    <property type="evidence" value="ECO:0007669"/>
    <property type="project" value="UniProtKB-SubCell"/>
</dbReference>
<feature type="region of interest" description="Disordered" evidence="12">
    <location>
        <begin position="589"/>
        <end position="609"/>
    </location>
</feature>
<keyword evidence="14" id="KW-1185">Reference proteome</keyword>
<evidence type="ECO:0000256" key="8">
    <source>
        <dbReference type="ARBA" id="ARBA00023015"/>
    </source>
</evidence>
<evidence type="ECO:0000256" key="11">
    <source>
        <dbReference type="ARBA" id="ARBA00033280"/>
    </source>
</evidence>
<dbReference type="Pfam" id="PF03387">
    <property type="entry name" value="Herpes_UL46"/>
    <property type="match status" value="1"/>
</dbReference>
<evidence type="ECO:0000313" key="13">
    <source>
        <dbReference type="EMBL" id="AAG27185.1"/>
    </source>
</evidence>
<organismHost>
    <name type="scientific">Chlorocebus aethiops</name>
    <name type="common">Green monkey</name>
    <name type="synonym">Cercopithecus aethiops</name>
    <dbReference type="NCBI Taxonomy" id="9534"/>
</organismHost>
<evidence type="ECO:0000256" key="4">
    <source>
        <dbReference type="ARBA" id="ARBA00016652"/>
    </source>
</evidence>
<keyword evidence="8" id="KW-0805">Transcription regulation</keyword>
<comment type="similarity">
    <text evidence="3">Belongs to the herpesviridae HHV-1 VP11/12 protein family.</text>
</comment>
<sequence>MFSKFTRSLSLTNKPEKCNGDSLQSEHVQIQNVSSWRTLSQRIIQERIRDGCLLPTPNDALEAAVKALYEKTNAVTPEALHSTERFNALLGVHHNNVPESLIVSCMSTDNMGEYLHIYLDNIQKCLDEIKISVEAASRIYENTYWHYLQRTTGVSIPISTENFNKKTKSTVLLFFSTISQKSIAKNPFKCKTVNSNYREAFQLLKEEMGAVQKYMYFMRPDDPMTHSSDTRVRLQEIAAYISTGYGWMLWFLDMLDLRVLKQTKLLFQKTQGPRSSVAPEDLFKRHLKKGPAVATGTGTALILAATTASSLTSLLKISSIWQNEWREGLSGTASAIVAAVELITCLHHHFQYLLNMMLVGYACWGDGGVYDSYILNALRTQGRFLYCAGDLVQTMSIHSWVTLESSIHVWFLWAVARSLLLYKGTPTAYYTEILNRTYPQNTCFLLPSPQCFRVNTLRSSVSNGVGLECVCLQGNCISNLDDSHVIGRRHSSVAFKRRSVNKRAPRVLVRPNTIIDANTISTESFHTKIKDVLDVSRPIEYTQVKAAYEGSVSHMWGGEPTSNINGENNVTHIYENVLPTEINCTPPVDVDSDSDTSSQESVCTPSDIPIKSPKTQTFVRSTFVKHRQRARLLDSSGISNIAAISAVKTKAATLK</sequence>
<organism evidence="13 14">
    <name type="scientific">Cercopithecine herpesvirus 9 (strain DHV)</name>
    <name type="common">CeHV-9</name>
    <name type="synonym">Simian varicella virus</name>
    <dbReference type="NCBI Taxonomy" id="36348"/>
    <lineage>
        <taxon>Viruses</taxon>
        <taxon>Duplodnaviria</taxon>
        <taxon>Heunggongvirae</taxon>
        <taxon>Peploviricota</taxon>
        <taxon>Herviviricetes</taxon>
        <taxon>Herpesvirales</taxon>
        <taxon>Orthoherpesviridae</taxon>
        <taxon>Alphaherpesvirinae</taxon>
        <taxon>Varicellovirus</taxon>
        <taxon>Varicellovirus cercopithecinealpha9</taxon>
    </lineage>
</organism>
<dbReference type="InterPro" id="IPR005051">
    <property type="entry name" value="Herpes_UL46"/>
</dbReference>
<evidence type="ECO:0000313" key="14">
    <source>
        <dbReference type="Proteomes" id="UP000159358"/>
    </source>
</evidence>
<evidence type="ECO:0000256" key="2">
    <source>
        <dbReference type="ARBA" id="ARBA00004551"/>
    </source>
</evidence>
<comment type="subcellular location">
    <subcellularLocation>
        <location evidence="2">Host membrane</location>
    </subcellularLocation>
    <subcellularLocation>
        <location evidence="1">Virion tegument</location>
    </subcellularLocation>
</comment>
<dbReference type="Proteomes" id="UP000159358">
    <property type="component" value="Segment"/>
</dbReference>
<keyword evidence="7" id="KW-1043">Host membrane</keyword>
<name>Q9E203_CHV9D</name>
<evidence type="ECO:0000256" key="12">
    <source>
        <dbReference type="SAM" id="MobiDB-lite"/>
    </source>
</evidence>
<keyword evidence="10" id="KW-0804">Transcription</keyword>
<evidence type="ECO:0000256" key="10">
    <source>
        <dbReference type="ARBA" id="ARBA00023163"/>
    </source>
</evidence>
<dbReference type="KEGG" id="vg:920516"/>
<evidence type="ECO:0000256" key="1">
    <source>
        <dbReference type="ARBA" id="ARBA00004535"/>
    </source>
</evidence>
<evidence type="ECO:0000256" key="9">
    <source>
        <dbReference type="ARBA" id="ARBA00023136"/>
    </source>
</evidence>
<dbReference type="EMBL" id="AF275348">
    <property type="protein sequence ID" value="AAG27185.1"/>
    <property type="molecule type" value="Genomic_DNA"/>
</dbReference>
<accession>Q9E203</accession>
<evidence type="ECO:0000256" key="7">
    <source>
        <dbReference type="ARBA" id="ARBA00022870"/>
    </source>
</evidence>
<evidence type="ECO:0000256" key="3">
    <source>
        <dbReference type="ARBA" id="ARBA00010332"/>
    </source>
</evidence>
<protein>
    <recommendedName>
        <fullName evidence="4">Tegument protein UL46 homolog</fullName>
    </recommendedName>
    <alternativeName>
        <fullName evidence="11">Tegument protein VP11/12 homolog</fullName>
    </alternativeName>
</protein>